<proteinExistence type="predicted"/>
<feature type="region of interest" description="Disordered" evidence="1">
    <location>
        <begin position="1"/>
        <end position="24"/>
    </location>
</feature>
<name>A0ABV0P3B7_9TELE</name>
<accession>A0ABV0P3B7</accession>
<gene>
    <name evidence="2" type="ORF">GOODEAATRI_010403</name>
</gene>
<comment type="caution">
    <text evidence="2">The sequence shown here is derived from an EMBL/GenBank/DDBJ whole genome shotgun (WGS) entry which is preliminary data.</text>
</comment>
<evidence type="ECO:0000256" key="1">
    <source>
        <dbReference type="SAM" id="MobiDB-lite"/>
    </source>
</evidence>
<sequence>MRSECRRSPPPQEGTPHWPRRHGLRTFVLSSRQVLVRGQMECASPQSLTKGRDGQNASLIRYILPNIDETEPVSRVHNCQEDN</sequence>
<dbReference type="Proteomes" id="UP001476798">
    <property type="component" value="Unassembled WGS sequence"/>
</dbReference>
<organism evidence="2 3">
    <name type="scientific">Goodea atripinnis</name>
    <dbReference type="NCBI Taxonomy" id="208336"/>
    <lineage>
        <taxon>Eukaryota</taxon>
        <taxon>Metazoa</taxon>
        <taxon>Chordata</taxon>
        <taxon>Craniata</taxon>
        <taxon>Vertebrata</taxon>
        <taxon>Euteleostomi</taxon>
        <taxon>Actinopterygii</taxon>
        <taxon>Neopterygii</taxon>
        <taxon>Teleostei</taxon>
        <taxon>Neoteleostei</taxon>
        <taxon>Acanthomorphata</taxon>
        <taxon>Ovalentaria</taxon>
        <taxon>Atherinomorphae</taxon>
        <taxon>Cyprinodontiformes</taxon>
        <taxon>Goodeidae</taxon>
        <taxon>Goodea</taxon>
    </lineage>
</organism>
<keyword evidence="3" id="KW-1185">Reference proteome</keyword>
<evidence type="ECO:0000313" key="3">
    <source>
        <dbReference type="Proteomes" id="UP001476798"/>
    </source>
</evidence>
<reference evidence="2 3" key="1">
    <citation type="submission" date="2021-06" db="EMBL/GenBank/DDBJ databases">
        <authorList>
            <person name="Palmer J.M."/>
        </authorList>
    </citation>
    <scope>NUCLEOTIDE SEQUENCE [LARGE SCALE GENOMIC DNA]</scope>
    <source>
        <strain evidence="2 3">GA_2019</strain>
        <tissue evidence="2">Muscle</tissue>
    </source>
</reference>
<protein>
    <submittedName>
        <fullName evidence="2">Uncharacterized protein</fullName>
    </submittedName>
</protein>
<evidence type="ECO:0000313" key="2">
    <source>
        <dbReference type="EMBL" id="MEQ2178095.1"/>
    </source>
</evidence>
<dbReference type="EMBL" id="JAHRIO010060578">
    <property type="protein sequence ID" value="MEQ2178095.1"/>
    <property type="molecule type" value="Genomic_DNA"/>
</dbReference>